<evidence type="ECO:0000313" key="2">
    <source>
        <dbReference type="EMBL" id="RUO54856.1"/>
    </source>
</evidence>
<keyword evidence="3" id="KW-1185">Reference proteome</keyword>
<dbReference type="GO" id="GO:0047632">
    <property type="term" value="F:agmatine deiminase activity"/>
    <property type="evidence" value="ECO:0007669"/>
    <property type="project" value="TreeGrafter"/>
</dbReference>
<gene>
    <name evidence="2" type="ORF">CWI69_05510</name>
</gene>
<evidence type="ECO:0008006" key="4">
    <source>
        <dbReference type="Google" id="ProtNLM"/>
    </source>
</evidence>
<dbReference type="GO" id="GO:0004668">
    <property type="term" value="F:protein-arginine deiminase activity"/>
    <property type="evidence" value="ECO:0007669"/>
    <property type="project" value="InterPro"/>
</dbReference>
<protein>
    <recommendedName>
        <fullName evidence="4">Agmatine deiminase</fullName>
    </recommendedName>
</protein>
<dbReference type="OrthoDB" id="9808013at2"/>
<dbReference type="Gene3D" id="3.75.10.10">
    <property type="entry name" value="L-arginine/glycine Amidinotransferase, Chain A"/>
    <property type="match status" value="1"/>
</dbReference>
<sequence length="349" mass="38533">MKLLADWQHNGPLLALWPYRNDVWRGNARPVQQQMLSMLAAIAPHYPVCLGVHPPQVHSALAQIPTDLEWFPVAYDDAWVRDVAPLYLTAKRHGVGQATGPLYANAGQFNGWQGVNLAHARDQRFARELASRQRIVYRQLELVFEGGMLTHDGGGTAVIHGRSLQARNPGKRLAEMARLLTQKLGLQRVICLQNALGADETGGHVDNQLQFVADDAIVFSTSASDPLWNDEVSALQQQAWASDYRWIELPAAQQLREPITIYQDVVRHSGALVRGARPLLLSYANLVRLPNALVVPQFGVSEDAEATSKLRQAFPELRIIAVNVTEFVRGGGGPHCLTALLPKPLTNLL</sequence>
<dbReference type="InterPro" id="IPR007466">
    <property type="entry name" value="Peptidyl-Arg-deiminase_porph"/>
</dbReference>
<dbReference type="AlphaFoldDB" id="A0A432Y1Q2"/>
<evidence type="ECO:0000256" key="1">
    <source>
        <dbReference type="ARBA" id="ARBA00022801"/>
    </source>
</evidence>
<accession>A0A432Y1Q2</accession>
<dbReference type="Proteomes" id="UP000287198">
    <property type="component" value="Unassembled WGS sequence"/>
</dbReference>
<reference evidence="3" key="1">
    <citation type="journal article" date="2018" name="Front. Microbiol.">
        <title>Genome-Based Analysis Reveals the Taxonomy and Diversity of the Family Idiomarinaceae.</title>
        <authorList>
            <person name="Liu Y."/>
            <person name="Lai Q."/>
            <person name="Shao Z."/>
        </authorList>
    </citation>
    <scope>NUCLEOTIDE SEQUENCE [LARGE SCALE GENOMIC DNA]</scope>
    <source>
        <strain evidence="3">BH195</strain>
    </source>
</reference>
<organism evidence="2 3">
    <name type="scientific">Pseudidiomarina halophila</name>
    <dbReference type="NCBI Taxonomy" id="1449799"/>
    <lineage>
        <taxon>Bacteria</taxon>
        <taxon>Pseudomonadati</taxon>
        <taxon>Pseudomonadota</taxon>
        <taxon>Gammaproteobacteria</taxon>
        <taxon>Alteromonadales</taxon>
        <taxon>Idiomarinaceae</taxon>
        <taxon>Pseudidiomarina</taxon>
    </lineage>
</organism>
<dbReference type="Pfam" id="PF04371">
    <property type="entry name" value="PAD_porph"/>
    <property type="match status" value="1"/>
</dbReference>
<dbReference type="EMBL" id="PIPW01000001">
    <property type="protein sequence ID" value="RUO54856.1"/>
    <property type="molecule type" value="Genomic_DNA"/>
</dbReference>
<keyword evidence="1" id="KW-0378">Hydrolase</keyword>
<dbReference type="PANTHER" id="PTHR31377:SF0">
    <property type="entry name" value="AGMATINE DEIMINASE-RELATED"/>
    <property type="match status" value="1"/>
</dbReference>
<dbReference type="PANTHER" id="PTHR31377">
    <property type="entry name" value="AGMATINE DEIMINASE-RELATED"/>
    <property type="match status" value="1"/>
</dbReference>
<dbReference type="GO" id="GO:0009446">
    <property type="term" value="P:putrescine biosynthetic process"/>
    <property type="evidence" value="ECO:0007669"/>
    <property type="project" value="InterPro"/>
</dbReference>
<comment type="caution">
    <text evidence="2">The sequence shown here is derived from an EMBL/GenBank/DDBJ whole genome shotgun (WGS) entry which is preliminary data.</text>
</comment>
<dbReference type="RefSeq" id="WP_126762601.1">
    <property type="nucleotide sequence ID" value="NZ_JBHLTZ010000004.1"/>
</dbReference>
<evidence type="ECO:0000313" key="3">
    <source>
        <dbReference type="Proteomes" id="UP000287198"/>
    </source>
</evidence>
<proteinExistence type="predicted"/>
<name>A0A432Y1Q2_9GAMM</name>
<dbReference type="SUPFAM" id="SSF55909">
    <property type="entry name" value="Pentein"/>
    <property type="match status" value="1"/>
</dbReference>